<reference evidence="2 3" key="1">
    <citation type="journal article" date="2011" name="Proc. Natl. Acad. Sci. U.S.A.">
        <title>Evolutionary erosion of yeast sex chromosomes by mating-type switching accidents.</title>
        <authorList>
            <person name="Gordon J.L."/>
            <person name="Armisen D."/>
            <person name="Proux-Wera E."/>
            <person name="Oheigeartaigh S.S."/>
            <person name="Byrne K.P."/>
            <person name="Wolfe K.H."/>
        </authorList>
    </citation>
    <scope>NUCLEOTIDE SEQUENCE [LARGE SCALE GENOMIC DNA]</scope>
    <source>
        <strain evidence="3">ATCC 24235 / CBS 4417 / NBRC 1672 / NRRL Y-8282 / UCD 70-5</strain>
    </source>
</reference>
<accession>G8BVL4</accession>
<sequence>MQFSKVIFSGLAVIGVTQAASNATNGSSTNAANVNNALLADKTNVIGAAAVAGIVALLI</sequence>
<proteinExistence type="predicted"/>
<gene>
    <name evidence="2" type="primary">TPHA0G01055</name>
    <name evidence="2" type="ordered locus">TPHA_0G01055</name>
</gene>
<dbReference type="AlphaFoldDB" id="G8BVL4"/>
<keyword evidence="3" id="KW-1185">Reference proteome</keyword>
<feature type="chain" id="PRO_5003508637" evidence="1">
    <location>
        <begin position="20"/>
        <end position="59"/>
    </location>
</feature>
<protein>
    <submittedName>
        <fullName evidence="2">Uncharacterized protein</fullName>
    </submittedName>
</protein>
<feature type="signal peptide" evidence="1">
    <location>
        <begin position="1"/>
        <end position="19"/>
    </location>
</feature>
<evidence type="ECO:0000256" key="1">
    <source>
        <dbReference type="SAM" id="SignalP"/>
    </source>
</evidence>
<name>G8BVL4_TETPH</name>
<dbReference type="EMBL" id="HE612862">
    <property type="protein sequence ID" value="CCE63942.1"/>
    <property type="molecule type" value="Genomic_DNA"/>
</dbReference>
<evidence type="ECO:0000313" key="2">
    <source>
        <dbReference type="EMBL" id="CCE63942.1"/>
    </source>
</evidence>
<evidence type="ECO:0000313" key="3">
    <source>
        <dbReference type="Proteomes" id="UP000005666"/>
    </source>
</evidence>
<dbReference type="KEGG" id="tpf:TPHA_0G01055"/>
<dbReference type="Proteomes" id="UP000005666">
    <property type="component" value="Chromosome 7"/>
</dbReference>
<dbReference type="HOGENOM" id="CLU_210553_0_0_1"/>
<dbReference type="GeneID" id="11535880"/>
<keyword evidence="1" id="KW-0732">Signal</keyword>
<organism evidence="2 3">
    <name type="scientific">Tetrapisispora phaffii (strain ATCC 24235 / CBS 4417 / NBRC 1672 / NRRL Y-8282 / UCD 70-5)</name>
    <name type="common">Yeast</name>
    <name type="synonym">Fabospora phaffii</name>
    <dbReference type="NCBI Taxonomy" id="1071381"/>
    <lineage>
        <taxon>Eukaryota</taxon>
        <taxon>Fungi</taxon>
        <taxon>Dikarya</taxon>
        <taxon>Ascomycota</taxon>
        <taxon>Saccharomycotina</taxon>
        <taxon>Saccharomycetes</taxon>
        <taxon>Saccharomycetales</taxon>
        <taxon>Saccharomycetaceae</taxon>
        <taxon>Tetrapisispora</taxon>
    </lineage>
</organism>
<dbReference type="RefSeq" id="XP_003686376.1">
    <property type="nucleotide sequence ID" value="XM_003686328.1"/>
</dbReference>